<feature type="transmembrane region" description="Helical" evidence="6">
    <location>
        <begin position="46"/>
        <end position="68"/>
    </location>
</feature>
<keyword evidence="5 6" id="KW-0472">Membrane</keyword>
<feature type="transmembrane region" description="Helical" evidence="6">
    <location>
        <begin position="152"/>
        <end position="174"/>
    </location>
</feature>
<keyword evidence="8" id="KW-1185">Reference proteome</keyword>
<comment type="subcellular location">
    <subcellularLocation>
        <location evidence="1">Cell membrane</location>
        <topology evidence="1">Multi-pass membrane protein</topology>
    </subcellularLocation>
</comment>
<feature type="transmembrane region" description="Helical" evidence="6">
    <location>
        <begin position="180"/>
        <end position="197"/>
    </location>
</feature>
<reference evidence="7 8" key="1">
    <citation type="submission" date="2020-05" db="EMBL/GenBank/DDBJ databases">
        <title>Hymenobacter terrestris sp. nov. and Hymenobacter lapidiphilus sp. nov., isolated from regoliths in Antarctica.</title>
        <authorList>
            <person name="Sedlacek I."/>
            <person name="Pantucek R."/>
            <person name="Zeman M."/>
            <person name="Holochova P."/>
            <person name="Kralova S."/>
            <person name="Stankova E."/>
            <person name="Sedo O."/>
            <person name="Micenkova L."/>
            <person name="Svec P."/>
            <person name="Gupta V."/>
            <person name="Sood U."/>
            <person name="Korpole U.S."/>
            <person name="Lal R."/>
        </authorList>
    </citation>
    <scope>NUCLEOTIDE SEQUENCE [LARGE SCALE GENOMIC DNA]</scope>
    <source>
        <strain evidence="7 8">P5252</strain>
    </source>
</reference>
<dbReference type="Proteomes" id="UP000626554">
    <property type="component" value="Unassembled WGS sequence"/>
</dbReference>
<evidence type="ECO:0000256" key="4">
    <source>
        <dbReference type="ARBA" id="ARBA00022989"/>
    </source>
</evidence>
<dbReference type="InterPro" id="IPR050833">
    <property type="entry name" value="Poly_Biosynth_Transport"/>
</dbReference>
<evidence type="ECO:0000313" key="7">
    <source>
        <dbReference type="EMBL" id="NVO86169.1"/>
    </source>
</evidence>
<feature type="transmembrane region" description="Helical" evidence="6">
    <location>
        <begin position="217"/>
        <end position="234"/>
    </location>
</feature>
<proteinExistence type="predicted"/>
<feature type="transmembrane region" description="Helical" evidence="6">
    <location>
        <begin position="89"/>
        <end position="113"/>
    </location>
</feature>
<feature type="transmembrane region" description="Helical" evidence="6">
    <location>
        <begin position="12"/>
        <end position="34"/>
    </location>
</feature>
<feature type="transmembrane region" description="Helical" evidence="6">
    <location>
        <begin position="418"/>
        <end position="441"/>
    </location>
</feature>
<dbReference type="Pfam" id="PF01943">
    <property type="entry name" value="Polysacc_synt"/>
    <property type="match status" value="1"/>
</dbReference>
<evidence type="ECO:0000313" key="8">
    <source>
        <dbReference type="Proteomes" id="UP000626554"/>
    </source>
</evidence>
<feature type="transmembrane region" description="Helical" evidence="6">
    <location>
        <begin position="332"/>
        <end position="353"/>
    </location>
</feature>
<dbReference type="InterPro" id="IPR002797">
    <property type="entry name" value="Polysacc_synth"/>
</dbReference>
<feature type="transmembrane region" description="Helical" evidence="6">
    <location>
        <begin position="390"/>
        <end position="411"/>
    </location>
</feature>
<accession>A0ABX2Q6I4</accession>
<feature type="transmembrane region" description="Helical" evidence="6">
    <location>
        <begin position="292"/>
        <end position="312"/>
    </location>
</feature>
<feature type="transmembrane region" description="Helical" evidence="6">
    <location>
        <begin position="119"/>
        <end position="140"/>
    </location>
</feature>
<keyword evidence="2" id="KW-1003">Cell membrane</keyword>
<dbReference type="PANTHER" id="PTHR30250:SF11">
    <property type="entry name" value="O-ANTIGEN TRANSPORTER-RELATED"/>
    <property type="match status" value="1"/>
</dbReference>
<evidence type="ECO:0000256" key="3">
    <source>
        <dbReference type="ARBA" id="ARBA00022692"/>
    </source>
</evidence>
<evidence type="ECO:0000256" key="1">
    <source>
        <dbReference type="ARBA" id="ARBA00004651"/>
    </source>
</evidence>
<gene>
    <name evidence="7" type="ORF">HW556_14880</name>
</gene>
<evidence type="ECO:0000256" key="6">
    <source>
        <dbReference type="SAM" id="Phobius"/>
    </source>
</evidence>
<dbReference type="EMBL" id="JABKAV010000059">
    <property type="protein sequence ID" value="NVO86169.1"/>
    <property type="molecule type" value="Genomic_DNA"/>
</dbReference>
<sequence>MPALLAAAHIKRFLGNISLVVLLNVLVKPGWVLLENLVQDRVGHAAFGLFTALSSLTLVLATFSDLGLTHYSVKRLAGEPGFFADTFPVLMPLRAGLTGLALAAMVGLGWLVGYRGHELALLAVIGGSLALTQYGLFLRGTLQARQHFNTDALLSVLEKVLLVGLVLALLPLGVTLERYVGVRAVAVVLTTAVFYGLMRHFVGRVRSRWQWPQVRTLLREAAPFAIITLLYGVNERVDMVMLERLASPTEAGYYAGAYRWADALMMYIWTVLPLFFARFAAAQHQPAEQQQLLWFGQRVVTVPMLFVCAFVLFRGEVLFWQFQNSSAAEIARMSWCLKILFLNVLVHSFFALYASLLNSTRFVGAVSKLVGASVVLNVGLNLLLLPRFGAVAAAWNTLACAVFVSVCYLWLTHRRAEVAVPWALLGRLLAVLAALCAGWYGLQQLGLSWWLETAVAGLLFGGLVLGLGLLHPRELRQLRAGK</sequence>
<feature type="transmembrane region" description="Helical" evidence="6">
    <location>
        <begin position="447"/>
        <end position="470"/>
    </location>
</feature>
<evidence type="ECO:0000256" key="2">
    <source>
        <dbReference type="ARBA" id="ARBA00022475"/>
    </source>
</evidence>
<organism evidence="7 8">
    <name type="scientific">Hymenobacter terrestris</name>
    <dbReference type="NCBI Taxonomy" id="2748310"/>
    <lineage>
        <taxon>Bacteria</taxon>
        <taxon>Pseudomonadati</taxon>
        <taxon>Bacteroidota</taxon>
        <taxon>Cytophagia</taxon>
        <taxon>Cytophagales</taxon>
        <taxon>Hymenobacteraceae</taxon>
        <taxon>Hymenobacter</taxon>
    </lineage>
</organism>
<feature type="transmembrane region" description="Helical" evidence="6">
    <location>
        <begin position="263"/>
        <end position="280"/>
    </location>
</feature>
<name>A0ABX2Q6I4_9BACT</name>
<keyword evidence="4 6" id="KW-1133">Transmembrane helix</keyword>
<evidence type="ECO:0000256" key="5">
    <source>
        <dbReference type="ARBA" id="ARBA00023136"/>
    </source>
</evidence>
<protein>
    <submittedName>
        <fullName evidence="7">Oligosaccharide flippase family protein</fullName>
    </submittedName>
</protein>
<dbReference type="RefSeq" id="WP_176900901.1">
    <property type="nucleotide sequence ID" value="NZ_JABKAV010000059.1"/>
</dbReference>
<dbReference type="PANTHER" id="PTHR30250">
    <property type="entry name" value="PST FAMILY PREDICTED COLANIC ACID TRANSPORTER"/>
    <property type="match status" value="1"/>
</dbReference>
<comment type="caution">
    <text evidence="7">The sequence shown here is derived from an EMBL/GenBank/DDBJ whole genome shotgun (WGS) entry which is preliminary data.</text>
</comment>
<keyword evidence="3 6" id="KW-0812">Transmembrane</keyword>